<dbReference type="NCBIfam" id="NF004014">
    <property type="entry name" value="PRK05477.1-4"/>
    <property type="match status" value="1"/>
</dbReference>
<proteinExistence type="inferred from homology"/>
<dbReference type="GO" id="GO:0016740">
    <property type="term" value="F:transferase activity"/>
    <property type="evidence" value="ECO:0007669"/>
    <property type="project" value="UniProtKB-KW"/>
</dbReference>
<dbReference type="PANTHER" id="PTHR11659:SF0">
    <property type="entry name" value="GLUTAMYL-TRNA(GLN) AMIDOTRANSFERASE SUBUNIT B, MITOCHONDRIAL"/>
    <property type="match status" value="1"/>
</dbReference>
<dbReference type="KEGG" id="sman:C12CBH8_11960"/>
<dbReference type="InterPro" id="IPR003789">
    <property type="entry name" value="Asn/Gln_tRNA_amidoTrase-B-like"/>
</dbReference>
<dbReference type="RefSeq" id="WP_215532761.1">
    <property type="nucleotide sequence ID" value="NZ_AP023321.1"/>
</dbReference>
<evidence type="ECO:0000256" key="10">
    <source>
        <dbReference type="HAMAP-Rule" id="MF_00121"/>
    </source>
</evidence>
<evidence type="ECO:0000256" key="4">
    <source>
        <dbReference type="ARBA" id="ARBA00022741"/>
    </source>
</evidence>
<comment type="subunit">
    <text evidence="2 10">Heterotrimer of A, B and C subunits.</text>
</comment>
<feature type="domain" description="Asn/Gln amidotransferase" evidence="11">
    <location>
        <begin position="329"/>
        <end position="476"/>
    </location>
</feature>
<dbReference type="PANTHER" id="PTHR11659">
    <property type="entry name" value="GLUTAMYL-TRNA GLN AMIDOTRANSFERASE SUBUNIT B MITOCHONDRIAL AND PROKARYOTIC PET112-RELATED"/>
    <property type="match status" value="1"/>
</dbReference>
<name>A0A7I8D185_9FIRM</name>
<dbReference type="NCBIfam" id="TIGR00133">
    <property type="entry name" value="gatB"/>
    <property type="match status" value="1"/>
</dbReference>
<dbReference type="InterPro" id="IPR017958">
    <property type="entry name" value="Gln-tRNA_amidoTrfase_suB_CS"/>
</dbReference>
<dbReference type="InterPro" id="IPR042114">
    <property type="entry name" value="GatB_C_1"/>
</dbReference>
<evidence type="ECO:0000256" key="9">
    <source>
        <dbReference type="ARBA" id="ARBA00047913"/>
    </source>
</evidence>
<organism evidence="12 13">
    <name type="scientific">Solibaculum mannosilyticum</name>
    <dbReference type="NCBI Taxonomy" id="2780922"/>
    <lineage>
        <taxon>Bacteria</taxon>
        <taxon>Bacillati</taxon>
        <taxon>Bacillota</taxon>
        <taxon>Clostridia</taxon>
        <taxon>Eubacteriales</taxon>
        <taxon>Oscillospiraceae</taxon>
        <taxon>Solibaculum</taxon>
    </lineage>
</organism>
<evidence type="ECO:0000313" key="12">
    <source>
        <dbReference type="EMBL" id="BCI60557.1"/>
    </source>
</evidence>
<sequence length="478" mass="53224">MEYEVVMGLEVHVELATKTKIFCSCSTEFGGEANSHICPGCSGMPGALPVMNKQVVEYGIAAALVTNSHINQYCTFDKKSYFYPDLACSYQITQLYHPICVNGSVEIETSEGKKSIGLKQIHMEEDAGKLKHDPFTDNSLVDYNRSSMPLLEIVSKPDFRSAEEVVAYLEKLRSMLKFIGVSDCKMQEGSMRADINLSVRPMGSTKLGVRAEMKNMNSLKSITRAIEYETARHIDLIESGNAHKLKQETRRWDDTAGKTFAMRSKENAQDYRYFPNPDLPPIVISDEWIERVRQSLPELPEAKLQRYISELGLSEADSRLLTSSKVLCDLLDDAVANGISAKTAANWITGDVMNLARSDGKIADDIVISSHKLTQLILLVEKNVINRNTGKKVLAEVYANDIDPEQYVKDHGLAMVSDKGAIEEMVKQVLDSNPKVVDDYKSGKKQAMGYLFGQVMKQAKGKADTKLINEILQALLNT</sequence>
<comment type="similarity">
    <text evidence="1 10">Belongs to the GatB/GatE family. GatB subfamily.</text>
</comment>
<dbReference type="HAMAP" id="MF_00121">
    <property type="entry name" value="GatB"/>
    <property type="match status" value="1"/>
</dbReference>
<reference evidence="13" key="1">
    <citation type="submission" date="2020-07" db="EMBL/GenBank/DDBJ databases">
        <title>Complete genome sequencing of Clostridia bacterium strain 12CBH8.</title>
        <authorList>
            <person name="Sakamoto M."/>
            <person name="Murakami T."/>
            <person name="Mori H."/>
        </authorList>
    </citation>
    <scope>NUCLEOTIDE SEQUENCE [LARGE SCALE GENOMIC DNA]</scope>
    <source>
        <strain evidence="13">12CBH8</strain>
    </source>
</reference>
<dbReference type="InterPro" id="IPR023168">
    <property type="entry name" value="GatB_Yqey_C_2"/>
</dbReference>
<protein>
    <recommendedName>
        <fullName evidence="10">Aspartyl/glutamyl-tRNA(Asn/Gln) amidotransferase subunit B</fullName>
        <shortName evidence="10">Asp/Glu-ADT subunit B</shortName>
        <ecNumber evidence="10">6.3.5.-</ecNumber>
    </recommendedName>
</protein>
<comment type="function">
    <text evidence="7 10">Allows the formation of correctly charged Asn-tRNA(Asn) or Gln-tRNA(Gln) through the transamidation of misacylated Asp-tRNA(Asn) or Glu-tRNA(Gln) in organisms which lack either or both of asparaginyl-tRNA or glutaminyl-tRNA synthetases. The reaction takes place in the presence of glutamine and ATP through an activated phospho-Asp-tRNA(Asn) or phospho-Glu-tRNA(Gln).</text>
</comment>
<dbReference type="SUPFAM" id="SSF89095">
    <property type="entry name" value="GatB/YqeY motif"/>
    <property type="match status" value="1"/>
</dbReference>
<evidence type="ECO:0000256" key="8">
    <source>
        <dbReference type="ARBA" id="ARBA00047380"/>
    </source>
</evidence>
<keyword evidence="13" id="KW-1185">Reference proteome</keyword>
<dbReference type="EC" id="6.3.5.-" evidence="10"/>
<dbReference type="GO" id="GO:0005524">
    <property type="term" value="F:ATP binding"/>
    <property type="evidence" value="ECO:0007669"/>
    <property type="project" value="UniProtKB-KW"/>
</dbReference>
<keyword evidence="12" id="KW-0808">Transferase</keyword>
<comment type="catalytic activity">
    <reaction evidence="8 10">
        <text>L-aspartyl-tRNA(Asn) + L-glutamine + ATP + H2O = L-asparaginyl-tRNA(Asn) + L-glutamate + ADP + phosphate + 2 H(+)</text>
        <dbReference type="Rhea" id="RHEA:14513"/>
        <dbReference type="Rhea" id="RHEA-COMP:9674"/>
        <dbReference type="Rhea" id="RHEA-COMP:9677"/>
        <dbReference type="ChEBI" id="CHEBI:15377"/>
        <dbReference type="ChEBI" id="CHEBI:15378"/>
        <dbReference type="ChEBI" id="CHEBI:29985"/>
        <dbReference type="ChEBI" id="CHEBI:30616"/>
        <dbReference type="ChEBI" id="CHEBI:43474"/>
        <dbReference type="ChEBI" id="CHEBI:58359"/>
        <dbReference type="ChEBI" id="CHEBI:78515"/>
        <dbReference type="ChEBI" id="CHEBI:78516"/>
        <dbReference type="ChEBI" id="CHEBI:456216"/>
    </reaction>
</comment>
<keyword evidence="5 10" id="KW-0067">ATP-binding</keyword>
<dbReference type="PROSITE" id="PS01234">
    <property type="entry name" value="GATB"/>
    <property type="match status" value="1"/>
</dbReference>
<evidence type="ECO:0000256" key="2">
    <source>
        <dbReference type="ARBA" id="ARBA00011123"/>
    </source>
</evidence>
<dbReference type="Pfam" id="PF02934">
    <property type="entry name" value="GatB_N"/>
    <property type="match status" value="1"/>
</dbReference>
<dbReference type="InterPro" id="IPR014746">
    <property type="entry name" value="Gln_synth/guanido_kin_cat_dom"/>
</dbReference>
<gene>
    <name evidence="10 12" type="primary">gatB</name>
    <name evidence="12" type="ORF">C12CBH8_11960</name>
</gene>
<keyword evidence="3 10" id="KW-0436">Ligase</keyword>
<dbReference type="EMBL" id="AP023321">
    <property type="protein sequence ID" value="BCI60557.1"/>
    <property type="molecule type" value="Genomic_DNA"/>
</dbReference>
<keyword evidence="6 10" id="KW-0648">Protein biosynthesis</keyword>
<evidence type="ECO:0000259" key="11">
    <source>
        <dbReference type="SMART" id="SM00845"/>
    </source>
</evidence>
<dbReference type="InterPro" id="IPR004413">
    <property type="entry name" value="GatB"/>
</dbReference>
<dbReference type="GO" id="GO:0070681">
    <property type="term" value="P:glutaminyl-tRNAGln biosynthesis via transamidation"/>
    <property type="evidence" value="ECO:0007669"/>
    <property type="project" value="TreeGrafter"/>
</dbReference>
<dbReference type="SMART" id="SM00845">
    <property type="entry name" value="GatB_Yqey"/>
    <property type="match status" value="1"/>
</dbReference>
<dbReference type="AlphaFoldDB" id="A0A7I8D185"/>
<dbReference type="InterPro" id="IPR017959">
    <property type="entry name" value="Asn/Gln-tRNA_amidoTrfase_suB/E"/>
</dbReference>
<evidence type="ECO:0000256" key="5">
    <source>
        <dbReference type="ARBA" id="ARBA00022840"/>
    </source>
</evidence>
<evidence type="ECO:0000256" key="7">
    <source>
        <dbReference type="ARBA" id="ARBA00024799"/>
    </source>
</evidence>
<dbReference type="GO" id="GO:0050567">
    <property type="term" value="F:glutaminyl-tRNA synthase (glutamine-hydrolyzing) activity"/>
    <property type="evidence" value="ECO:0007669"/>
    <property type="project" value="UniProtKB-UniRule"/>
</dbReference>
<dbReference type="GO" id="GO:0006412">
    <property type="term" value="P:translation"/>
    <property type="evidence" value="ECO:0007669"/>
    <property type="project" value="UniProtKB-UniRule"/>
</dbReference>
<evidence type="ECO:0000313" key="13">
    <source>
        <dbReference type="Proteomes" id="UP000593890"/>
    </source>
</evidence>
<dbReference type="NCBIfam" id="NF004012">
    <property type="entry name" value="PRK05477.1-2"/>
    <property type="match status" value="1"/>
</dbReference>
<dbReference type="InterPro" id="IPR006075">
    <property type="entry name" value="Asn/Gln-tRNA_Trfase_suB/E_cat"/>
</dbReference>
<evidence type="ECO:0000256" key="3">
    <source>
        <dbReference type="ARBA" id="ARBA00022598"/>
    </source>
</evidence>
<dbReference type="SUPFAM" id="SSF55931">
    <property type="entry name" value="Glutamine synthetase/guanido kinase"/>
    <property type="match status" value="1"/>
</dbReference>
<dbReference type="Gene3D" id="1.10.10.410">
    <property type="match status" value="1"/>
</dbReference>
<dbReference type="Proteomes" id="UP000593890">
    <property type="component" value="Chromosome"/>
</dbReference>
<dbReference type="InterPro" id="IPR018027">
    <property type="entry name" value="Asn/Gln_amidotransferase"/>
</dbReference>
<evidence type="ECO:0000256" key="6">
    <source>
        <dbReference type="ARBA" id="ARBA00022917"/>
    </source>
</evidence>
<keyword evidence="4 10" id="KW-0547">Nucleotide-binding</keyword>
<dbReference type="FunFam" id="1.10.10.410:FF:000001">
    <property type="entry name" value="Aspartyl/glutamyl-tRNA(Asn/Gln) amidotransferase subunit B"/>
    <property type="match status" value="1"/>
</dbReference>
<dbReference type="Gene3D" id="1.10.150.380">
    <property type="entry name" value="GatB domain, N-terminal subdomain"/>
    <property type="match status" value="1"/>
</dbReference>
<dbReference type="Pfam" id="PF02637">
    <property type="entry name" value="GatB_Yqey"/>
    <property type="match status" value="1"/>
</dbReference>
<accession>A0A7I8D185</accession>
<evidence type="ECO:0000256" key="1">
    <source>
        <dbReference type="ARBA" id="ARBA00005306"/>
    </source>
</evidence>
<comment type="catalytic activity">
    <reaction evidence="9 10">
        <text>L-glutamyl-tRNA(Gln) + L-glutamine + ATP + H2O = L-glutaminyl-tRNA(Gln) + L-glutamate + ADP + phosphate + H(+)</text>
        <dbReference type="Rhea" id="RHEA:17521"/>
        <dbReference type="Rhea" id="RHEA-COMP:9681"/>
        <dbReference type="Rhea" id="RHEA-COMP:9684"/>
        <dbReference type="ChEBI" id="CHEBI:15377"/>
        <dbReference type="ChEBI" id="CHEBI:15378"/>
        <dbReference type="ChEBI" id="CHEBI:29985"/>
        <dbReference type="ChEBI" id="CHEBI:30616"/>
        <dbReference type="ChEBI" id="CHEBI:43474"/>
        <dbReference type="ChEBI" id="CHEBI:58359"/>
        <dbReference type="ChEBI" id="CHEBI:78520"/>
        <dbReference type="ChEBI" id="CHEBI:78521"/>
        <dbReference type="ChEBI" id="CHEBI:456216"/>
    </reaction>
</comment>